<gene>
    <name evidence="1" type="ORF">BdWA1_002902</name>
</gene>
<organism evidence="1 2">
    <name type="scientific">Babesia duncani</name>
    <dbReference type="NCBI Taxonomy" id="323732"/>
    <lineage>
        <taxon>Eukaryota</taxon>
        <taxon>Sar</taxon>
        <taxon>Alveolata</taxon>
        <taxon>Apicomplexa</taxon>
        <taxon>Aconoidasida</taxon>
        <taxon>Piroplasmida</taxon>
        <taxon>Babesiidae</taxon>
        <taxon>Babesia</taxon>
    </lineage>
</organism>
<evidence type="ECO:0000313" key="2">
    <source>
        <dbReference type="Proteomes" id="UP001214638"/>
    </source>
</evidence>
<proteinExistence type="predicted"/>
<dbReference type="GeneID" id="94337199"/>
<reference evidence="1" key="1">
    <citation type="journal article" date="2023" name="Nat. Microbiol.">
        <title>Babesia duncani multi-omics identifies virulence factors and drug targets.</title>
        <authorList>
            <person name="Singh P."/>
            <person name="Lonardi S."/>
            <person name="Liang Q."/>
            <person name="Vydyam P."/>
            <person name="Khabirova E."/>
            <person name="Fang T."/>
            <person name="Gihaz S."/>
            <person name="Thekkiniath J."/>
            <person name="Munshi M."/>
            <person name="Abel S."/>
            <person name="Ciampossin L."/>
            <person name="Batugedara G."/>
            <person name="Gupta M."/>
            <person name="Lu X.M."/>
            <person name="Lenz T."/>
            <person name="Chakravarty S."/>
            <person name="Cornillot E."/>
            <person name="Hu Y."/>
            <person name="Ma W."/>
            <person name="Gonzalez L.M."/>
            <person name="Sanchez S."/>
            <person name="Estrada K."/>
            <person name="Sanchez-Flores A."/>
            <person name="Montero E."/>
            <person name="Harb O.S."/>
            <person name="Le Roch K.G."/>
            <person name="Mamoun C.B."/>
        </authorList>
    </citation>
    <scope>NUCLEOTIDE SEQUENCE</scope>
    <source>
        <strain evidence="1">WA1</strain>
    </source>
</reference>
<dbReference type="Proteomes" id="UP001214638">
    <property type="component" value="Unassembled WGS sequence"/>
</dbReference>
<protein>
    <submittedName>
        <fullName evidence="1">Uncharacterized protein</fullName>
    </submittedName>
</protein>
<sequence>MKDSVFSLKDTSKVPTSEENLEKYCSILKRLQSDSLGNSINSSNIKFQQGDPGYTGLPPRVNEEKIVTIEIERCRISLTFLKRLLTSNEDASIGILTRVLCDDEIISKLLACGKNFKLGLVRDLPDDINADLSQAIKDATEVFNGQLIPFVMWPGSNFKVDQSVVFDALQIYRLLKFNRSIFVEVGRNVAFSHDQGGPIAVDLSNPFILQELADVILDELLASLECLQLLAVNCMNFTDGTLAMHCKSILVQQDFPEMLWNLYKALDNFDRLKNLQGMDPKMTSMYIVYVERITRLQMGLVNAICSIHTALNDFGVETFKEYISYFASDNTGIISKHTKQLLNYTNSKRLEFTLNGLNSAIAMLLCSFYLNTEIVEFDDTMEIVHREHLELLLDALNSVESLGESTNKAIPLVVFAHACHLSVICNQGLVELDTPSLNSARANENDLQAFIKRTQEHFHLYSQSLEFACTNIEMKRENLIQAHILIGNFMQILQHFEPQQIYGFSRILHALDALPKTIKMVFTASAQFERVFRHLINLFPYGLSVLFQFLHTFLPTSSSAGLKLVIDLLTTSFPIANLSPMTLDVAAGDTKEDFKTVERESLEVQILAMIGMDKQTITSKFLEWEIGNVAPYIPARTVCKLNILDRSSHSLVEAQIRSQFEIRNQMHSDFLKGPCSSRDGMSDVNRVRNVMHDRMWTLEFQLNECLKYNNEIVEFTVIRAIWTVYKGCLAYLQNMSSDLTESALEAFVTCNALLCRLCMEMPNLSNMFSSHIMTRVYATSAWNNDIPFGPCDMITLHMQCLMVALQRPQLRPVLLETLQSLNILLQPSLAMSSSDPGAHAYFYKEWMFMVSLSRLSHDHIFAGLYSIMQEEERLLQTYPVTRAFLQMLKQMLENCPPEMWTIDGRNLGLLNISCTSLEHETDDCINGISTGVLKKFYESIRPSDANSEVQTRFLMDALTHIFKNIGPAIFEFEFANVSERLHVCWLVLEICRLAVGIFKPAALEAQGVNMWHQRLYSLASSILQALSDSNYISHIAKVLIFQLDVVHCSHIPQGSALVMVNPIMYSQISSDFYTYRIWRLGQVLESHNNSKSPIINARKRWRLVDRDGNFIKSEQVMHSALQILKDLFLVAATEKRHPLYNTLAKSLVVLFQMSLPVTEYRRMLVPVDGHVDAIGYFSKSHYEITCTKLPQVSLLQSIMTHGFYNMNAALVTQVVTLFLLQAESWVIKGVEFQNLFIHETINDLSALKGLHDIVAMVHKQTGSFYEYLISAFATADYPLRVATLEYLIACLDTRVGIQMLNISSCTLDLDILAQFFDVVLRIHSCNNQCMGDFVLVHLALVGTSQLVAINYNGDKHLETMRMIFTKLVNVWRAFDTCDYFDSTPDLDYIIWHPRLDYQFQWIDYNAEPKSFLEQRRYALVLVIGSLYAIVDMLVRALSVASPPTEALLTLVKQVATDWDFVDAAFPLIACDPRFIQVLLGEYPQNIKHPCGLWLGENCMEPLSKSLHILDELNISPGDVFKFDVSLEVDKLNVGDEAMLTSLVKQVMGPPESNGTRGHFNLWDQKPPLKPAIKRHMCYFTLCPFEQYGYDYKVCVPKCAFYAQVHAATRGLHMAGLARVRELIQCARLAAMSEALKDVKLSLLCRLCDFSKALAKSQMVPQAFIHMAFNAATLVQQALTHPHIVVEEPLYVRALLEFLGCILVSKSDLLSVFGPFKSYYKIDPLTQEEFELVACNVYGGLVAQLVRYIVDFADVYPLVLKFGAPAQSRRCFNVRLQSLDTCKLNKDTCVCQIASGKSRQVDRDGIYLEFRMMRFFSTLFKCFRTWDGQDAKCVYENVAQYCLMHLSDFSRTLLGFIRQEHEGLLYRFAQYECPDFEALLFFCLAPVAAMQALEVAVSSSIELEDCHEHILLLADCLAKLPFSTSVCIPKNQSNHAAQFDLNERFLADIVKNQVGSIVKYSNCNWTRAMLSSCINSLANMMLWLHSNEHFVATVANNKLISSMYLYSFLSYFVNPLYLVNPKVLLYDKCKDLQAIADKGNCAAIFENSIDAWYPCYIGMDDGIVARCQLHTLHVKLMLFVAKSNICSREHAPLILGMLRSRMTHVLSSEYPTLALIEEASVILQVAAFYANTSNILKQLVDQGVQLLHALVIALDNGASRLVDIIIPKSSLERKSTSIFKQRCVYIAIQCASAFAQLCCKSTQECITENDKAIPDLPLSMLNAWDLLNDFARVGLQLQYNFELHANDKAVPLALDSALEDFTQVHMINGFRVSNYRQLSCTRVKMELLPAYISTEAYIASIDATLERLLAASASISNLTLYQASPQSTILQATVEQVLKTRPQSSSLYNLAQTIGSLLKRLETKSQHSTSWIGVT</sequence>
<dbReference type="RefSeq" id="XP_067802072.1">
    <property type="nucleotide sequence ID" value="XM_067947921.1"/>
</dbReference>
<comment type="caution">
    <text evidence="1">The sequence shown here is derived from an EMBL/GenBank/DDBJ whole genome shotgun (WGS) entry which is preliminary data.</text>
</comment>
<name>A0AAD9PIB7_9APIC</name>
<dbReference type="KEGG" id="bdw:94337199"/>
<dbReference type="EMBL" id="JALLKP010000004">
    <property type="protein sequence ID" value="KAK2195229.1"/>
    <property type="molecule type" value="Genomic_DNA"/>
</dbReference>
<keyword evidence="2" id="KW-1185">Reference proteome</keyword>
<evidence type="ECO:0000313" key="1">
    <source>
        <dbReference type="EMBL" id="KAK2195229.1"/>
    </source>
</evidence>
<accession>A0AAD9PIB7</accession>